<accession>A0A1M6IK76</accession>
<evidence type="ECO:0000256" key="1">
    <source>
        <dbReference type="ARBA" id="ARBA00022801"/>
    </source>
</evidence>
<dbReference type="STRING" id="198092.SAMN02745194_02358"/>
<dbReference type="InterPro" id="IPR050300">
    <property type="entry name" value="GDXG_lipolytic_enzyme"/>
</dbReference>
<keyword evidence="1" id="KW-0378">Hydrolase</keyword>
<evidence type="ECO:0000259" key="3">
    <source>
        <dbReference type="Pfam" id="PF07859"/>
    </source>
</evidence>
<dbReference type="Pfam" id="PF07859">
    <property type="entry name" value="Abhydrolase_3"/>
    <property type="match status" value="1"/>
</dbReference>
<organism evidence="4 5">
    <name type="scientific">Muricoccus roseus</name>
    <dbReference type="NCBI Taxonomy" id="198092"/>
    <lineage>
        <taxon>Bacteria</taxon>
        <taxon>Pseudomonadati</taxon>
        <taxon>Pseudomonadota</taxon>
        <taxon>Alphaproteobacteria</taxon>
        <taxon>Acetobacterales</taxon>
        <taxon>Roseomonadaceae</taxon>
        <taxon>Muricoccus</taxon>
    </lineage>
</organism>
<dbReference type="PROSITE" id="PS51257">
    <property type="entry name" value="PROKAR_LIPOPROTEIN"/>
    <property type="match status" value="1"/>
</dbReference>
<dbReference type="EMBL" id="FQZF01000012">
    <property type="protein sequence ID" value="SHJ34777.1"/>
    <property type="molecule type" value="Genomic_DNA"/>
</dbReference>
<dbReference type="Proteomes" id="UP000184387">
    <property type="component" value="Unassembled WGS sequence"/>
</dbReference>
<dbReference type="PANTHER" id="PTHR48081:SF8">
    <property type="entry name" value="ALPHA_BETA HYDROLASE FOLD-3 DOMAIN-CONTAINING PROTEIN-RELATED"/>
    <property type="match status" value="1"/>
</dbReference>
<feature type="chain" id="PRO_5012703125" evidence="2">
    <location>
        <begin position="25"/>
        <end position="378"/>
    </location>
</feature>
<proteinExistence type="predicted"/>
<name>A0A1M6IK76_9PROT</name>
<dbReference type="SUPFAM" id="SSF53474">
    <property type="entry name" value="alpha/beta-Hydrolases"/>
    <property type="match status" value="1"/>
</dbReference>
<gene>
    <name evidence="4" type="ORF">SAMN02745194_02358</name>
</gene>
<dbReference type="GO" id="GO:0016787">
    <property type="term" value="F:hydrolase activity"/>
    <property type="evidence" value="ECO:0007669"/>
    <property type="project" value="UniProtKB-KW"/>
</dbReference>
<dbReference type="OrthoDB" id="9806180at2"/>
<sequence>MTPVSRRSALMLPLGLAALTTACAQQDPRMAMPADPSGRADPEQRALLETLARLNPRPIEALSAAEARRQPSYSDAVKARALELANTNPGRVIGSQEDITISTLPTPLRARLYRPIPAHNRPLPLIVYFHGGGWVISDIDTYDASARAICRLSEAMVLSVHYRQGPEFRFPTAHDDANVAYAWAVRNAASLGADATRVALAGESAGGNLALNAATYARDNRVPAPIAIAAIYPVAGVDLDTPSYREFANAKPLNRPMIEWFVRNYTRGPQDLQDPRLDLIGKANLAGLPPVVLVNAEIDPLASDGTRLADKLRANGVVVQHTVYPGVTHEFFGADAVLSKARQAQEFVGAEMRRFFEAPVPVPPSAPRGRVPMRRPAM</sequence>
<evidence type="ECO:0000313" key="5">
    <source>
        <dbReference type="Proteomes" id="UP000184387"/>
    </source>
</evidence>
<evidence type="ECO:0000256" key="2">
    <source>
        <dbReference type="SAM" id="SignalP"/>
    </source>
</evidence>
<dbReference type="AlphaFoldDB" id="A0A1M6IK76"/>
<feature type="domain" description="Alpha/beta hydrolase fold-3" evidence="3">
    <location>
        <begin position="126"/>
        <end position="332"/>
    </location>
</feature>
<protein>
    <submittedName>
        <fullName evidence="4">Acetyl esterase/lipase</fullName>
    </submittedName>
</protein>
<dbReference type="InterPro" id="IPR013094">
    <property type="entry name" value="AB_hydrolase_3"/>
</dbReference>
<dbReference type="InterPro" id="IPR029058">
    <property type="entry name" value="AB_hydrolase_fold"/>
</dbReference>
<dbReference type="Gene3D" id="3.40.50.1820">
    <property type="entry name" value="alpha/beta hydrolase"/>
    <property type="match status" value="1"/>
</dbReference>
<evidence type="ECO:0000313" key="4">
    <source>
        <dbReference type="EMBL" id="SHJ34777.1"/>
    </source>
</evidence>
<dbReference type="RefSeq" id="WP_073134907.1">
    <property type="nucleotide sequence ID" value="NZ_FQZF01000012.1"/>
</dbReference>
<keyword evidence="2" id="KW-0732">Signal</keyword>
<keyword evidence="5" id="KW-1185">Reference proteome</keyword>
<dbReference type="PANTHER" id="PTHR48081">
    <property type="entry name" value="AB HYDROLASE SUPERFAMILY PROTEIN C4A8.06C"/>
    <property type="match status" value="1"/>
</dbReference>
<feature type="signal peptide" evidence="2">
    <location>
        <begin position="1"/>
        <end position="24"/>
    </location>
</feature>
<reference evidence="4 5" key="1">
    <citation type="submission" date="2016-11" db="EMBL/GenBank/DDBJ databases">
        <authorList>
            <person name="Jaros S."/>
            <person name="Januszkiewicz K."/>
            <person name="Wedrychowicz H."/>
        </authorList>
    </citation>
    <scope>NUCLEOTIDE SEQUENCE [LARGE SCALE GENOMIC DNA]</scope>
    <source>
        <strain evidence="4 5">DSM 14916</strain>
    </source>
</reference>